<dbReference type="AlphaFoldDB" id="A0AAV4NVF8"/>
<evidence type="ECO:0000313" key="2">
    <source>
        <dbReference type="EMBL" id="GIX88708.1"/>
    </source>
</evidence>
<accession>A0AAV4NVF8</accession>
<name>A0AAV4NVF8_CAEEX</name>
<organism evidence="2 3">
    <name type="scientific">Caerostris extrusa</name>
    <name type="common">Bark spider</name>
    <name type="synonym">Caerostris bankana</name>
    <dbReference type="NCBI Taxonomy" id="172846"/>
    <lineage>
        <taxon>Eukaryota</taxon>
        <taxon>Metazoa</taxon>
        <taxon>Ecdysozoa</taxon>
        <taxon>Arthropoda</taxon>
        <taxon>Chelicerata</taxon>
        <taxon>Arachnida</taxon>
        <taxon>Araneae</taxon>
        <taxon>Araneomorphae</taxon>
        <taxon>Entelegynae</taxon>
        <taxon>Araneoidea</taxon>
        <taxon>Araneidae</taxon>
        <taxon>Caerostris</taxon>
    </lineage>
</organism>
<gene>
    <name evidence="2" type="ORF">CEXT_23921</name>
</gene>
<protein>
    <submittedName>
        <fullName evidence="2">Uncharacterized protein</fullName>
    </submittedName>
</protein>
<reference evidence="2 3" key="1">
    <citation type="submission" date="2021-06" db="EMBL/GenBank/DDBJ databases">
        <title>Caerostris extrusa draft genome.</title>
        <authorList>
            <person name="Kono N."/>
            <person name="Arakawa K."/>
        </authorList>
    </citation>
    <scope>NUCLEOTIDE SEQUENCE [LARGE SCALE GENOMIC DNA]</scope>
</reference>
<dbReference type="Proteomes" id="UP001054945">
    <property type="component" value="Unassembled WGS sequence"/>
</dbReference>
<feature type="region of interest" description="Disordered" evidence="1">
    <location>
        <begin position="1"/>
        <end position="23"/>
    </location>
</feature>
<dbReference type="EMBL" id="BPLR01021354">
    <property type="protein sequence ID" value="GIX88708.1"/>
    <property type="molecule type" value="Genomic_DNA"/>
</dbReference>
<proteinExistence type="predicted"/>
<comment type="caution">
    <text evidence="2">The sequence shown here is derived from an EMBL/GenBank/DDBJ whole genome shotgun (WGS) entry which is preliminary data.</text>
</comment>
<sequence>MKKLPYPGFTPLPVPGSTPTRKKEGNFFQTGLVQGHCLSMSLSRSLTIRMYTGAYRLQKRIGTTRIKTIPKAKRTNSSPFPPKRHHVESIVRIEIVQLPTRSQGSCAYGRPRSPPLLTSMNLTPSSLFWHSAIIFVPTATLEARARS</sequence>
<keyword evidence="3" id="KW-1185">Reference proteome</keyword>
<evidence type="ECO:0000256" key="1">
    <source>
        <dbReference type="SAM" id="MobiDB-lite"/>
    </source>
</evidence>
<evidence type="ECO:0000313" key="3">
    <source>
        <dbReference type="Proteomes" id="UP001054945"/>
    </source>
</evidence>